<gene>
    <name evidence="2" type="ORF">TSIB3V08_LOCUS5487</name>
</gene>
<evidence type="ECO:0000313" key="2">
    <source>
        <dbReference type="EMBL" id="CAD7261346.1"/>
    </source>
</evidence>
<dbReference type="EMBL" id="OC002144">
    <property type="protein sequence ID" value="CAD7261346.1"/>
    <property type="molecule type" value="Genomic_DNA"/>
</dbReference>
<reference evidence="2" key="1">
    <citation type="submission" date="2020-11" db="EMBL/GenBank/DDBJ databases">
        <authorList>
            <person name="Tran Van P."/>
        </authorList>
    </citation>
    <scope>NUCLEOTIDE SEQUENCE</scope>
</reference>
<evidence type="ECO:0000259" key="1">
    <source>
        <dbReference type="Pfam" id="PF03184"/>
    </source>
</evidence>
<dbReference type="GO" id="GO:0003676">
    <property type="term" value="F:nucleic acid binding"/>
    <property type="evidence" value="ECO:0007669"/>
    <property type="project" value="InterPro"/>
</dbReference>
<protein>
    <recommendedName>
        <fullName evidence="1">DDE-1 domain-containing protein</fullName>
    </recommendedName>
</protein>
<dbReference type="Pfam" id="PF03184">
    <property type="entry name" value="DDE_1"/>
    <property type="match status" value="1"/>
</dbReference>
<sequence length="207" mass="22779">MASLVLTDNSQLTADGFDKLPAQIITGALVVLSPTAEDGEIEVSYDRSDDQSRGRGPLLGQCHQGGLALQEREDWVAAIRYVADRLVDSDDVDMASPDCSISCGDGYDVTTIDELSAKFSVQGTSSSKTSGKKKVLMDQGVLESLEEKYRRRLPSNIIAPNTEVVVALKSVDMFDVIRWVSEAWDEILSVTLVRSRKMLLEHKARER</sequence>
<feature type="domain" description="DDE-1" evidence="1">
    <location>
        <begin position="136"/>
        <end position="193"/>
    </location>
</feature>
<accession>A0A7R9AXJ3</accession>
<name>A0A7R9AXJ3_TIMSH</name>
<organism evidence="2">
    <name type="scientific">Timema shepardi</name>
    <name type="common">Walking stick</name>
    <dbReference type="NCBI Taxonomy" id="629360"/>
    <lineage>
        <taxon>Eukaryota</taxon>
        <taxon>Metazoa</taxon>
        <taxon>Ecdysozoa</taxon>
        <taxon>Arthropoda</taxon>
        <taxon>Hexapoda</taxon>
        <taxon>Insecta</taxon>
        <taxon>Pterygota</taxon>
        <taxon>Neoptera</taxon>
        <taxon>Polyneoptera</taxon>
        <taxon>Phasmatodea</taxon>
        <taxon>Timematodea</taxon>
        <taxon>Timematoidea</taxon>
        <taxon>Timematidae</taxon>
        <taxon>Timema</taxon>
    </lineage>
</organism>
<dbReference type="InterPro" id="IPR004875">
    <property type="entry name" value="DDE_SF_endonuclease_dom"/>
</dbReference>
<dbReference type="AlphaFoldDB" id="A0A7R9AXJ3"/>
<proteinExistence type="predicted"/>